<name>A0AAD7FWE1_MYCRO</name>
<evidence type="ECO:0000313" key="2">
    <source>
        <dbReference type="Proteomes" id="UP001221757"/>
    </source>
</evidence>
<gene>
    <name evidence="1" type="ORF">B0H17DRAFT_1148740</name>
</gene>
<evidence type="ECO:0000313" key="1">
    <source>
        <dbReference type="EMBL" id="KAJ7642842.1"/>
    </source>
</evidence>
<dbReference type="AlphaFoldDB" id="A0AAD7FWE1"/>
<dbReference type="EMBL" id="JARKIE010000414">
    <property type="protein sequence ID" value="KAJ7642842.1"/>
    <property type="molecule type" value="Genomic_DNA"/>
</dbReference>
<accession>A0AAD7FWE1</accession>
<protein>
    <submittedName>
        <fullName evidence="1">Uncharacterized protein</fullName>
    </submittedName>
</protein>
<sequence>MGIFWESGVASAAEAANVHTLTRMCHGALGFAWLVAIPANADGLIVLSRLELPVFIEEGEWLSVVEIFLVIFHANEADKGSPFAIVIVGSLLSAAFLKRIVALKGVGWRPTVWTCQQLMSGAVIVLVTLGLDVHGGLRGRG</sequence>
<organism evidence="1 2">
    <name type="scientific">Mycena rosella</name>
    <name type="common">Pink bonnet</name>
    <name type="synonym">Agaricus rosellus</name>
    <dbReference type="NCBI Taxonomy" id="1033263"/>
    <lineage>
        <taxon>Eukaryota</taxon>
        <taxon>Fungi</taxon>
        <taxon>Dikarya</taxon>
        <taxon>Basidiomycota</taxon>
        <taxon>Agaricomycotina</taxon>
        <taxon>Agaricomycetes</taxon>
        <taxon>Agaricomycetidae</taxon>
        <taxon>Agaricales</taxon>
        <taxon>Marasmiineae</taxon>
        <taxon>Mycenaceae</taxon>
        <taxon>Mycena</taxon>
    </lineage>
</organism>
<keyword evidence="2" id="KW-1185">Reference proteome</keyword>
<reference evidence="1" key="1">
    <citation type="submission" date="2023-03" db="EMBL/GenBank/DDBJ databases">
        <title>Massive genome expansion in bonnet fungi (Mycena s.s.) driven by repeated elements and novel gene families across ecological guilds.</title>
        <authorList>
            <consortium name="Lawrence Berkeley National Laboratory"/>
            <person name="Harder C.B."/>
            <person name="Miyauchi S."/>
            <person name="Viragh M."/>
            <person name="Kuo A."/>
            <person name="Thoen E."/>
            <person name="Andreopoulos B."/>
            <person name="Lu D."/>
            <person name="Skrede I."/>
            <person name="Drula E."/>
            <person name="Henrissat B."/>
            <person name="Morin E."/>
            <person name="Kohler A."/>
            <person name="Barry K."/>
            <person name="LaButti K."/>
            <person name="Morin E."/>
            <person name="Salamov A."/>
            <person name="Lipzen A."/>
            <person name="Mereny Z."/>
            <person name="Hegedus B."/>
            <person name="Baldrian P."/>
            <person name="Stursova M."/>
            <person name="Weitz H."/>
            <person name="Taylor A."/>
            <person name="Grigoriev I.V."/>
            <person name="Nagy L.G."/>
            <person name="Martin F."/>
            <person name="Kauserud H."/>
        </authorList>
    </citation>
    <scope>NUCLEOTIDE SEQUENCE</scope>
    <source>
        <strain evidence="1">CBHHK067</strain>
    </source>
</reference>
<comment type="caution">
    <text evidence="1">The sequence shown here is derived from an EMBL/GenBank/DDBJ whole genome shotgun (WGS) entry which is preliminary data.</text>
</comment>
<proteinExistence type="predicted"/>
<dbReference type="Proteomes" id="UP001221757">
    <property type="component" value="Unassembled WGS sequence"/>
</dbReference>